<feature type="region of interest" description="Disordered" evidence="1">
    <location>
        <begin position="60"/>
        <end position="93"/>
    </location>
</feature>
<proteinExistence type="predicted"/>
<reference evidence="3" key="1">
    <citation type="journal article" date="2012" name="Nat. Biotechnol.">
        <title>Reference genome sequence of the model plant Setaria.</title>
        <authorList>
            <person name="Bennetzen J.L."/>
            <person name="Schmutz J."/>
            <person name="Wang H."/>
            <person name="Percifield R."/>
            <person name="Hawkins J."/>
            <person name="Pontaroli A.C."/>
            <person name="Estep M."/>
            <person name="Feng L."/>
            <person name="Vaughn J.N."/>
            <person name="Grimwood J."/>
            <person name="Jenkins J."/>
            <person name="Barry K."/>
            <person name="Lindquist E."/>
            <person name="Hellsten U."/>
            <person name="Deshpande S."/>
            <person name="Wang X."/>
            <person name="Wu X."/>
            <person name="Mitros T."/>
            <person name="Triplett J."/>
            <person name="Yang X."/>
            <person name="Ye C.Y."/>
            <person name="Mauro-Herrera M."/>
            <person name="Wang L."/>
            <person name="Li P."/>
            <person name="Sharma M."/>
            <person name="Sharma R."/>
            <person name="Ronald P.C."/>
            <person name="Panaud O."/>
            <person name="Kellogg E.A."/>
            <person name="Brutnell T.P."/>
            <person name="Doust A.N."/>
            <person name="Tuskan G.A."/>
            <person name="Rokhsar D."/>
            <person name="Devos K.M."/>
        </authorList>
    </citation>
    <scope>NUCLEOTIDE SEQUENCE [LARGE SCALE GENOMIC DNA]</scope>
    <source>
        <strain evidence="3">cv. Yugu1</strain>
    </source>
</reference>
<dbReference type="OMA" id="MNIWSYG"/>
<dbReference type="eggNOG" id="ENOG502R7SQ">
    <property type="taxonomic scope" value="Eukaryota"/>
</dbReference>
<dbReference type="Gramene" id="KQK84981">
    <property type="protein sequence ID" value="KQK84981"/>
    <property type="gene ID" value="SETIT_040865mg"/>
</dbReference>
<organism evidence="2 3">
    <name type="scientific">Setaria italica</name>
    <name type="common">Foxtail millet</name>
    <name type="synonym">Panicum italicum</name>
    <dbReference type="NCBI Taxonomy" id="4555"/>
    <lineage>
        <taxon>Eukaryota</taxon>
        <taxon>Viridiplantae</taxon>
        <taxon>Streptophyta</taxon>
        <taxon>Embryophyta</taxon>
        <taxon>Tracheophyta</taxon>
        <taxon>Spermatophyta</taxon>
        <taxon>Magnoliopsida</taxon>
        <taxon>Liliopsida</taxon>
        <taxon>Poales</taxon>
        <taxon>Poaceae</taxon>
        <taxon>PACMAD clade</taxon>
        <taxon>Panicoideae</taxon>
        <taxon>Panicodae</taxon>
        <taxon>Paniceae</taxon>
        <taxon>Cenchrinae</taxon>
        <taxon>Setaria</taxon>
    </lineage>
</organism>
<protein>
    <submittedName>
        <fullName evidence="2">Uncharacterized protein</fullName>
    </submittedName>
</protein>
<dbReference type="Proteomes" id="UP000004995">
    <property type="component" value="Unassembled WGS sequence"/>
</dbReference>
<evidence type="ECO:0000313" key="3">
    <source>
        <dbReference type="Proteomes" id="UP000004995"/>
    </source>
</evidence>
<evidence type="ECO:0000313" key="2">
    <source>
        <dbReference type="EnsemblPlants" id="KQK84981"/>
    </source>
</evidence>
<reference evidence="2" key="2">
    <citation type="submission" date="2018-08" db="UniProtKB">
        <authorList>
            <consortium name="EnsemblPlants"/>
        </authorList>
    </citation>
    <scope>IDENTIFICATION</scope>
    <source>
        <strain evidence="2">Yugu1</strain>
    </source>
</reference>
<name>K4APL7_SETIT</name>
<feature type="compositionally biased region" description="Acidic residues" evidence="1">
    <location>
        <begin position="64"/>
        <end position="81"/>
    </location>
</feature>
<dbReference type="InParanoid" id="K4APL7"/>
<dbReference type="EnsemblPlants" id="KQK84981">
    <property type="protein sequence ID" value="KQK84981"/>
    <property type="gene ID" value="SETIT_040865mg"/>
</dbReference>
<accession>K4APL7</accession>
<dbReference type="PANTHER" id="PTHR33127:SF69">
    <property type="entry name" value="OS09G0340800 PROTEIN"/>
    <property type="match status" value="1"/>
</dbReference>
<keyword evidence="3" id="KW-1185">Reference proteome</keyword>
<sequence>SSHPIQPNKKWDHPIPKNWNGTVPFYIVSQPNAPLDSGSGSGSGLDADSGCDCDCYCDSNSVSDNDEEDAVKEEQEEDMELKEEKVKEKEMEEEDNEVRDFTMSCCPVLHKGLWYCLGKGGRLGVYGPKRRGSWIFLHKPTSFGSEFPHKNGYLVESSQELLAGFDGKGWHTHPYSLGSGAIFTGMVASLSMAKPPKDMANKVYLPKFYGHPPIVPAKLTSSRGRLFFVPEQKEMQQPSSNKSFNTFMGKHGTCGDKNGAWCYDLELDSRVDKKICGCKNMLQYIWVHLGRASP</sequence>
<dbReference type="AlphaFoldDB" id="K4APL7"/>
<dbReference type="HOGENOM" id="CLU_948621_0_0_1"/>
<dbReference type="PANTHER" id="PTHR33127">
    <property type="entry name" value="TRANSMEMBRANE PROTEIN"/>
    <property type="match status" value="1"/>
</dbReference>
<evidence type="ECO:0000256" key="1">
    <source>
        <dbReference type="SAM" id="MobiDB-lite"/>
    </source>
</evidence>